<accession>A0A1H3SBF9</accession>
<gene>
    <name evidence="1" type="ORF">SAMN05421504_11377</name>
</gene>
<dbReference type="EMBL" id="FNON01000013">
    <property type="protein sequence ID" value="SDZ34905.1"/>
    <property type="molecule type" value="Genomic_DNA"/>
</dbReference>
<sequence length="93" mass="9595">MKVSTEAAREIHGLMAAEGVVPEGGLRVDALADQPPGDAVAIQTEVAATGTETDLVFADEETGARVFLDLASAEVVGDRTLVVGARAGEFEVR</sequence>
<name>A0A1H3SBF9_9PSEU</name>
<evidence type="ECO:0000313" key="1">
    <source>
        <dbReference type="EMBL" id="SDZ34905.1"/>
    </source>
</evidence>
<dbReference type="RefSeq" id="WP_091298877.1">
    <property type="nucleotide sequence ID" value="NZ_FNON01000013.1"/>
</dbReference>
<protein>
    <recommendedName>
        <fullName evidence="3">Fe-S cluster assembly iron-binding protein IscA</fullName>
    </recommendedName>
</protein>
<dbReference type="STRING" id="589385.SAMN05421504_11377"/>
<keyword evidence="2" id="KW-1185">Reference proteome</keyword>
<evidence type="ECO:0008006" key="3">
    <source>
        <dbReference type="Google" id="ProtNLM"/>
    </source>
</evidence>
<dbReference type="OrthoDB" id="4868950at2"/>
<organism evidence="1 2">
    <name type="scientific">Amycolatopsis xylanica</name>
    <dbReference type="NCBI Taxonomy" id="589385"/>
    <lineage>
        <taxon>Bacteria</taxon>
        <taxon>Bacillati</taxon>
        <taxon>Actinomycetota</taxon>
        <taxon>Actinomycetes</taxon>
        <taxon>Pseudonocardiales</taxon>
        <taxon>Pseudonocardiaceae</taxon>
        <taxon>Amycolatopsis</taxon>
    </lineage>
</organism>
<reference evidence="1 2" key="1">
    <citation type="submission" date="2016-10" db="EMBL/GenBank/DDBJ databases">
        <authorList>
            <person name="de Groot N.N."/>
        </authorList>
    </citation>
    <scope>NUCLEOTIDE SEQUENCE [LARGE SCALE GENOMIC DNA]</scope>
    <source>
        <strain evidence="1 2">CPCC 202699</strain>
    </source>
</reference>
<proteinExistence type="predicted"/>
<dbReference type="Proteomes" id="UP000199515">
    <property type="component" value="Unassembled WGS sequence"/>
</dbReference>
<evidence type="ECO:0000313" key="2">
    <source>
        <dbReference type="Proteomes" id="UP000199515"/>
    </source>
</evidence>
<dbReference type="AlphaFoldDB" id="A0A1H3SBF9"/>